<evidence type="ECO:0000313" key="2">
    <source>
        <dbReference type="EMBL" id="MDE1465752.1"/>
    </source>
</evidence>
<proteinExistence type="predicted"/>
<organism evidence="2 3">
    <name type="scientific">Spartinivicinus poritis</name>
    <dbReference type="NCBI Taxonomy" id="2994640"/>
    <lineage>
        <taxon>Bacteria</taxon>
        <taxon>Pseudomonadati</taxon>
        <taxon>Pseudomonadota</taxon>
        <taxon>Gammaproteobacteria</taxon>
        <taxon>Oceanospirillales</taxon>
        <taxon>Zooshikellaceae</taxon>
        <taxon>Spartinivicinus</taxon>
    </lineage>
</organism>
<dbReference type="GO" id="GO:0003677">
    <property type="term" value="F:DNA binding"/>
    <property type="evidence" value="ECO:0007669"/>
    <property type="project" value="UniProtKB-KW"/>
</dbReference>
<keyword evidence="2" id="KW-0238">DNA-binding</keyword>
<reference evidence="2 3" key="1">
    <citation type="submission" date="2022-11" db="EMBL/GenBank/DDBJ databases">
        <title>Spartinivicinus poritis sp. nov., isolated from scleractinian coral Porites lutea.</title>
        <authorList>
            <person name="Zhang G."/>
            <person name="Cai L."/>
            <person name="Wei Q."/>
        </authorList>
    </citation>
    <scope>NUCLEOTIDE SEQUENCE [LARGE SCALE GENOMIC DNA]</scope>
    <source>
        <strain evidence="2 3">A2-2</strain>
    </source>
</reference>
<feature type="domain" description="Putative DNA-binding" evidence="1">
    <location>
        <begin position="20"/>
        <end position="90"/>
    </location>
</feature>
<sequence length="198" mass="22224">MFTPQDTDLQAEYAASLQHFAQSIIEQQPAAAIYSNNTLGIHVQSLKANFAVTHQLLGETIFMALTQVYSQHYPATHWDINLYGNQFADLIASQINSAQATSLPWLSVASITSIEYGIVCAYYADDDHQQTGYQQLIGIPGAKFLNKAHKLLADHYPYCDFPSHWLPDQAIAIWREGIKIKLYQHSKINQKAEVINGQ</sequence>
<dbReference type="RefSeq" id="WP_274692056.1">
    <property type="nucleotide sequence ID" value="NZ_JAPMOU010000082.1"/>
</dbReference>
<protein>
    <submittedName>
        <fullName evidence="2">DNA-binding domain-containing protein</fullName>
    </submittedName>
</protein>
<dbReference type="InterPro" id="IPR018640">
    <property type="entry name" value="DUF2063"/>
</dbReference>
<keyword evidence="3" id="KW-1185">Reference proteome</keyword>
<gene>
    <name evidence="2" type="ORF">ORQ98_27690</name>
</gene>
<dbReference type="Proteomes" id="UP001528823">
    <property type="component" value="Unassembled WGS sequence"/>
</dbReference>
<comment type="caution">
    <text evidence="2">The sequence shown here is derived from an EMBL/GenBank/DDBJ whole genome shotgun (WGS) entry which is preliminary data.</text>
</comment>
<accession>A0ABT5UHG1</accession>
<evidence type="ECO:0000313" key="3">
    <source>
        <dbReference type="Proteomes" id="UP001528823"/>
    </source>
</evidence>
<name>A0ABT5UHG1_9GAMM</name>
<evidence type="ECO:0000259" key="1">
    <source>
        <dbReference type="Pfam" id="PF09836"/>
    </source>
</evidence>
<dbReference type="Pfam" id="PF09836">
    <property type="entry name" value="DUF2063"/>
    <property type="match status" value="1"/>
</dbReference>
<dbReference type="EMBL" id="JAPMOU010000082">
    <property type="protein sequence ID" value="MDE1465752.1"/>
    <property type="molecule type" value="Genomic_DNA"/>
</dbReference>